<evidence type="ECO:0000313" key="9">
    <source>
        <dbReference type="EMBL" id="ENN73363.1"/>
    </source>
</evidence>
<dbReference type="PROSITE" id="PS50068">
    <property type="entry name" value="LDLRA_2"/>
    <property type="match status" value="2"/>
</dbReference>
<keyword evidence="3" id="KW-0812">Transmembrane</keyword>
<dbReference type="SUPFAM" id="SSF57424">
    <property type="entry name" value="LDL receptor-like module"/>
    <property type="match status" value="2"/>
</dbReference>
<dbReference type="PROSITE" id="PS01209">
    <property type="entry name" value="LDLRA_1"/>
    <property type="match status" value="1"/>
</dbReference>
<dbReference type="AlphaFoldDB" id="N6T6P2"/>
<dbReference type="PRINTS" id="PR00261">
    <property type="entry name" value="LDLRECEPTOR"/>
</dbReference>
<keyword evidence="5" id="KW-1133">Transmembrane helix</keyword>
<dbReference type="CDD" id="cd00112">
    <property type="entry name" value="LDLa"/>
    <property type="match status" value="2"/>
</dbReference>
<protein>
    <submittedName>
        <fullName evidence="9">Uncharacterized protein</fullName>
    </submittedName>
</protein>
<organism evidence="9">
    <name type="scientific">Dendroctonus ponderosae</name>
    <name type="common">Mountain pine beetle</name>
    <dbReference type="NCBI Taxonomy" id="77166"/>
    <lineage>
        <taxon>Eukaryota</taxon>
        <taxon>Metazoa</taxon>
        <taxon>Ecdysozoa</taxon>
        <taxon>Arthropoda</taxon>
        <taxon>Hexapoda</taxon>
        <taxon>Insecta</taxon>
        <taxon>Pterygota</taxon>
        <taxon>Neoptera</taxon>
        <taxon>Endopterygota</taxon>
        <taxon>Coleoptera</taxon>
        <taxon>Polyphaga</taxon>
        <taxon>Cucujiformia</taxon>
        <taxon>Curculionidae</taxon>
        <taxon>Scolytinae</taxon>
        <taxon>Dendroctonus</taxon>
    </lineage>
</organism>
<keyword evidence="7 8" id="KW-1015">Disulfide bond</keyword>
<dbReference type="InterPro" id="IPR023415">
    <property type="entry name" value="LDLR_class-A_CS"/>
</dbReference>
<keyword evidence="6" id="KW-0472">Membrane</keyword>
<gene>
    <name evidence="9" type="ORF">YQE_10042</name>
</gene>
<name>N6T6P2_DENPD</name>
<dbReference type="EMBL" id="KB741168">
    <property type="protein sequence ID" value="ENN73363.1"/>
    <property type="molecule type" value="Genomic_DNA"/>
</dbReference>
<dbReference type="SMART" id="SM00192">
    <property type="entry name" value="LDLa"/>
    <property type="match status" value="2"/>
</dbReference>
<dbReference type="GO" id="GO:0012505">
    <property type="term" value="C:endomembrane system"/>
    <property type="evidence" value="ECO:0007669"/>
    <property type="project" value="UniProtKB-SubCell"/>
</dbReference>
<dbReference type="PANTHER" id="PTHR24270:SF8">
    <property type="entry name" value="LD11117P-RELATED"/>
    <property type="match status" value="1"/>
</dbReference>
<comment type="subcellular location">
    <subcellularLocation>
        <location evidence="2">Endomembrane system</location>
    </subcellularLocation>
    <subcellularLocation>
        <location evidence="1">Membrane</location>
        <topology evidence="1">Single-pass membrane protein</topology>
    </subcellularLocation>
</comment>
<proteinExistence type="predicted"/>
<evidence type="ECO:0000256" key="5">
    <source>
        <dbReference type="ARBA" id="ARBA00022989"/>
    </source>
</evidence>
<feature type="disulfide bond" evidence="8">
    <location>
        <begin position="39"/>
        <end position="54"/>
    </location>
</feature>
<evidence type="ECO:0000256" key="7">
    <source>
        <dbReference type="ARBA" id="ARBA00023157"/>
    </source>
</evidence>
<reference evidence="9" key="1">
    <citation type="journal article" date="2013" name="Genome Biol.">
        <title>Draft genome of the mountain pine beetle, Dendroctonus ponderosae Hopkins, a major forest pest.</title>
        <authorList>
            <person name="Keeling C.I."/>
            <person name="Yuen M.M."/>
            <person name="Liao N.Y."/>
            <person name="Docking T.R."/>
            <person name="Chan S.K."/>
            <person name="Taylor G.A."/>
            <person name="Palmquist D.L."/>
            <person name="Jackman S.D."/>
            <person name="Nguyen A."/>
            <person name="Li M."/>
            <person name="Henderson H."/>
            <person name="Janes J.K."/>
            <person name="Zhao Y."/>
            <person name="Pandoh P."/>
            <person name="Moore R."/>
            <person name="Sperling F.A."/>
            <person name="Huber D.P."/>
            <person name="Birol I."/>
            <person name="Jones S.J."/>
            <person name="Bohlmann J."/>
        </authorList>
    </citation>
    <scope>NUCLEOTIDE SEQUENCE</scope>
</reference>
<evidence type="ECO:0000256" key="6">
    <source>
        <dbReference type="ARBA" id="ARBA00023136"/>
    </source>
</evidence>
<dbReference type="Gene3D" id="4.10.400.10">
    <property type="entry name" value="Low-density Lipoprotein Receptor"/>
    <property type="match status" value="2"/>
</dbReference>
<dbReference type="PANTHER" id="PTHR24270">
    <property type="entry name" value="LOW-DENSITY LIPOPROTEIN RECEPTOR-RELATED"/>
    <property type="match status" value="1"/>
</dbReference>
<feature type="disulfide bond" evidence="8">
    <location>
        <begin position="78"/>
        <end position="93"/>
    </location>
</feature>
<evidence type="ECO:0000256" key="4">
    <source>
        <dbReference type="ARBA" id="ARBA00022737"/>
    </source>
</evidence>
<evidence type="ECO:0000256" key="2">
    <source>
        <dbReference type="ARBA" id="ARBA00004308"/>
    </source>
</evidence>
<dbReference type="GO" id="GO:0005886">
    <property type="term" value="C:plasma membrane"/>
    <property type="evidence" value="ECO:0007669"/>
    <property type="project" value="TreeGrafter"/>
</dbReference>
<comment type="caution">
    <text evidence="8">Lacks conserved residue(s) required for the propagation of feature annotation.</text>
</comment>
<dbReference type="Pfam" id="PF00057">
    <property type="entry name" value="Ldl_recept_a"/>
    <property type="match status" value="2"/>
</dbReference>
<dbReference type="InterPro" id="IPR002172">
    <property type="entry name" value="LDrepeatLR_classA_rpt"/>
</dbReference>
<sequence length="169" mass="19244">MTQTTWPIQALGYAHWSLIGSLIGADMCNGECIASHFYCDSIKDCQDGSDEIDCIQCNPETQIECYPRTECLPSGLRCDGKIDCPDGTDEQDCGRKHCESNEFTCSNFECIPKKFAWFVSELQNRLIHDAAIFEVSQEPFEPENSFWHRWIQVSSSDDENLKLLTELID</sequence>
<accession>N6T6P2</accession>
<dbReference type="HOGENOM" id="CLU_1580139_0_0_1"/>
<evidence type="ECO:0000256" key="3">
    <source>
        <dbReference type="ARBA" id="ARBA00022692"/>
    </source>
</evidence>
<evidence type="ECO:0000256" key="8">
    <source>
        <dbReference type="PROSITE-ProRule" id="PRU00124"/>
    </source>
</evidence>
<feature type="non-terminal residue" evidence="9">
    <location>
        <position position="1"/>
    </location>
</feature>
<dbReference type="InterPro" id="IPR050685">
    <property type="entry name" value="LDLR"/>
</dbReference>
<keyword evidence="4" id="KW-0677">Repeat</keyword>
<dbReference type="GO" id="GO:0016192">
    <property type="term" value="P:vesicle-mediated transport"/>
    <property type="evidence" value="ECO:0007669"/>
    <property type="project" value="UniProtKB-ARBA"/>
</dbReference>
<dbReference type="InterPro" id="IPR036055">
    <property type="entry name" value="LDL_receptor-like_sf"/>
</dbReference>
<evidence type="ECO:0000256" key="1">
    <source>
        <dbReference type="ARBA" id="ARBA00004167"/>
    </source>
</evidence>